<comment type="caution">
    <text evidence="1">The sequence shown here is derived from an EMBL/GenBank/DDBJ whole genome shotgun (WGS) entry which is preliminary data.</text>
</comment>
<dbReference type="EMBL" id="CAXIEN010000036">
    <property type="protein sequence ID" value="CAL1268794.1"/>
    <property type="molecule type" value="Genomic_DNA"/>
</dbReference>
<organism evidence="1 2">
    <name type="scientific">Larinioides sclopetarius</name>
    <dbReference type="NCBI Taxonomy" id="280406"/>
    <lineage>
        <taxon>Eukaryota</taxon>
        <taxon>Metazoa</taxon>
        <taxon>Ecdysozoa</taxon>
        <taxon>Arthropoda</taxon>
        <taxon>Chelicerata</taxon>
        <taxon>Arachnida</taxon>
        <taxon>Araneae</taxon>
        <taxon>Araneomorphae</taxon>
        <taxon>Entelegynae</taxon>
        <taxon>Araneoidea</taxon>
        <taxon>Araneidae</taxon>
        <taxon>Larinioides</taxon>
    </lineage>
</organism>
<name>A0AAV1ZAZ1_9ARAC</name>
<protein>
    <submittedName>
        <fullName evidence="1">Uncharacterized protein</fullName>
    </submittedName>
</protein>
<evidence type="ECO:0000313" key="1">
    <source>
        <dbReference type="EMBL" id="CAL1268794.1"/>
    </source>
</evidence>
<dbReference type="Proteomes" id="UP001497382">
    <property type="component" value="Unassembled WGS sequence"/>
</dbReference>
<accession>A0AAV1ZAZ1</accession>
<proteinExistence type="predicted"/>
<keyword evidence="2" id="KW-1185">Reference proteome</keyword>
<dbReference type="AlphaFoldDB" id="A0AAV1ZAZ1"/>
<sequence length="79" mass="8968">MAYFLCVGALKHDQRSMGWKTFSKRENGTVHPITSANDPYNSCRFAIKLPQTSYNIAVRKFRDRMSAQMSSSSSDRSSN</sequence>
<evidence type="ECO:0000313" key="2">
    <source>
        <dbReference type="Proteomes" id="UP001497382"/>
    </source>
</evidence>
<reference evidence="1 2" key="1">
    <citation type="submission" date="2024-04" db="EMBL/GenBank/DDBJ databases">
        <authorList>
            <person name="Rising A."/>
            <person name="Reimegard J."/>
            <person name="Sonavane S."/>
            <person name="Akerstrom W."/>
            <person name="Nylinder S."/>
            <person name="Hedman E."/>
            <person name="Kallberg Y."/>
        </authorList>
    </citation>
    <scope>NUCLEOTIDE SEQUENCE [LARGE SCALE GENOMIC DNA]</scope>
</reference>
<gene>
    <name evidence="1" type="ORF">LARSCL_LOCUS4376</name>
</gene>